<dbReference type="GO" id="GO:0032981">
    <property type="term" value="P:mitochondrial respiratory chain complex I assembly"/>
    <property type="evidence" value="ECO:0007669"/>
    <property type="project" value="TreeGrafter"/>
</dbReference>
<feature type="domain" description="FAD dependent oxidoreductase" evidence="2">
    <location>
        <begin position="16"/>
        <end position="375"/>
    </location>
</feature>
<dbReference type="Gene3D" id="3.30.9.10">
    <property type="entry name" value="D-Amino Acid Oxidase, subunit A, domain 2"/>
    <property type="match status" value="1"/>
</dbReference>
<comment type="caution">
    <text evidence="3">The sequence shown here is derived from an EMBL/GenBank/DDBJ whole genome shotgun (WGS) entry which is preliminary data.</text>
</comment>
<dbReference type="Proteomes" id="UP000287519">
    <property type="component" value="Unassembled WGS sequence"/>
</dbReference>
<gene>
    <name evidence="3" type="ORF">Rhow_005040</name>
</gene>
<evidence type="ECO:0000313" key="3">
    <source>
        <dbReference type="EMBL" id="GCE41381.1"/>
    </source>
</evidence>
<proteinExistence type="predicted"/>
<dbReference type="OrthoDB" id="9806452at2"/>
<dbReference type="InterPro" id="IPR006076">
    <property type="entry name" value="FAD-dep_OxRdtase"/>
</dbReference>
<dbReference type="GO" id="GO:0016491">
    <property type="term" value="F:oxidoreductase activity"/>
    <property type="evidence" value="ECO:0007669"/>
    <property type="project" value="UniProtKB-KW"/>
</dbReference>
<keyword evidence="4" id="KW-1185">Reference proteome</keyword>
<protein>
    <submittedName>
        <fullName evidence="3">Sarcosine oxidase beta subunit</fullName>
    </submittedName>
</protein>
<evidence type="ECO:0000259" key="2">
    <source>
        <dbReference type="Pfam" id="PF01266"/>
    </source>
</evidence>
<evidence type="ECO:0000313" key="4">
    <source>
        <dbReference type="Proteomes" id="UP000287519"/>
    </source>
</evidence>
<dbReference type="RefSeq" id="WP_124393481.1">
    <property type="nucleotide sequence ID" value="NZ_BHYM01000043.1"/>
</dbReference>
<organism evidence="3 4">
    <name type="scientific">Rhodococcus wratislaviensis</name>
    <name type="common">Tsukamurella wratislaviensis</name>
    <dbReference type="NCBI Taxonomy" id="44752"/>
    <lineage>
        <taxon>Bacteria</taxon>
        <taxon>Bacillati</taxon>
        <taxon>Actinomycetota</taxon>
        <taxon>Actinomycetes</taxon>
        <taxon>Mycobacteriales</taxon>
        <taxon>Nocardiaceae</taxon>
        <taxon>Rhodococcus</taxon>
    </lineage>
</organism>
<dbReference type="InterPro" id="IPR036188">
    <property type="entry name" value="FAD/NAD-bd_sf"/>
</dbReference>
<accession>A0A402CCS2</accession>
<reference evidence="3 4" key="1">
    <citation type="submission" date="2018-11" db="EMBL/GenBank/DDBJ databases">
        <title>Microbial catabolism of amino acid.</title>
        <authorList>
            <person name="Hibi M."/>
            <person name="Ogawa J."/>
        </authorList>
    </citation>
    <scope>NUCLEOTIDE SEQUENCE [LARGE SCALE GENOMIC DNA]</scope>
    <source>
        <strain evidence="3 4">C31-06</strain>
    </source>
</reference>
<dbReference type="Gene3D" id="3.50.50.60">
    <property type="entry name" value="FAD/NAD(P)-binding domain"/>
    <property type="match status" value="1"/>
</dbReference>
<evidence type="ECO:0000256" key="1">
    <source>
        <dbReference type="ARBA" id="ARBA00023002"/>
    </source>
</evidence>
<dbReference type="GO" id="GO:0005737">
    <property type="term" value="C:cytoplasm"/>
    <property type="evidence" value="ECO:0007669"/>
    <property type="project" value="TreeGrafter"/>
</dbReference>
<keyword evidence="1" id="KW-0560">Oxidoreductase</keyword>
<dbReference type="PANTHER" id="PTHR13847:SF287">
    <property type="entry name" value="FAD-DEPENDENT OXIDOREDUCTASE DOMAIN-CONTAINING PROTEIN 1"/>
    <property type="match status" value="1"/>
</dbReference>
<sequence length="406" mass="44589">MNSTPFPATPTHSAYDVVVIGGATSGSAVAWYLATNPDFTGSVLVVEREPSLKNSATMASNNCMRQQFATEINIEIAQYAAEFVKNFRENLGGGSEIPHLPIRNFGYLYLADNDEFAETLRQDQRLQASTGAGTTILSREEIAAKYPFYRVDDIVAGSLNTVDEGAFDALVMVDWYRRKAREHGVDYIENEVVSISRTGDRIDTLTLASGEVIAAGTVVDAAGTRAAHVARMAGVDLPIEARRRYTYIFSAERPLAQDLPLTIDPTGVHMRSYGAHDYLVGCPPSHDDPAVDVDDFDYPEDIWENKMLPVITKRLPELGAVTVTNSWVGHYEFNTFDHNAIIGPHTEVPNLFMCNGFSGHGSQQAPACGRGVAELITYGEFRTLDLSALSHRRIAENRPLVERAVI</sequence>
<dbReference type="Pfam" id="PF01266">
    <property type="entry name" value="DAO"/>
    <property type="match status" value="1"/>
</dbReference>
<name>A0A402CCS2_RHOWR</name>
<dbReference type="PANTHER" id="PTHR13847">
    <property type="entry name" value="SARCOSINE DEHYDROGENASE-RELATED"/>
    <property type="match status" value="1"/>
</dbReference>
<dbReference type="AlphaFoldDB" id="A0A402CCS2"/>
<dbReference type="EMBL" id="BHYM01000043">
    <property type="protein sequence ID" value="GCE41381.1"/>
    <property type="molecule type" value="Genomic_DNA"/>
</dbReference>
<dbReference type="SUPFAM" id="SSF51905">
    <property type="entry name" value="FAD/NAD(P)-binding domain"/>
    <property type="match status" value="1"/>
</dbReference>